<dbReference type="EMBL" id="JBBWWQ010000018">
    <property type="protein sequence ID" value="KAK8921891.1"/>
    <property type="molecule type" value="Genomic_DNA"/>
</dbReference>
<dbReference type="PANTHER" id="PTHR12542:SF7">
    <property type="entry name" value="EXOCYST SUBUNIT EXO70 FAMILY PROTEIN"/>
    <property type="match status" value="1"/>
</dbReference>
<evidence type="ECO:0000259" key="4">
    <source>
        <dbReference type="Pfam" id="PF03081"/>
    </source>
</evidence>
<reference evidence="5 6" key="1">
    <citation type="journal article" date="2022" name="Nat. Plants">
        <title>Genomes of leafy and leafless Platanthera orchids illuminate the evolution of mycoheterotrophy.</title>
        <authorList>
            <person name="Li M.H."/>
            <person name="Liu K.W."/>
            <person name="Li Z."/>
            <person name="Lu H.C."/>
            <person name="Ye Q.L."/>
            <person name="Zhang D."/>
            <person name="Wang J.Y."/>
            <person name="Li Y.F."/>
            <person name="Zhong Z.M."/>
            <person name="Liu X."/>
            <person name="Yu X."/>
            <person name="Liu D.K."/>
            <person name="Tu X.D."/>
            <person name="Liu B."/>
            <person name="Hao Y."/>
            <person name="Liao X.Y."/>
            <person name="Jiang Y.T."/>
            <person name="Sun W.H."/>
            <person name="Chen J."/>
            <person name="Chen Y.Q."/>
            <person name="Ai Y."/>
            <person name="Zhai J.W."/>
            <person name="Wu S.S."/>
            <person name="Zhou Z."/>
            <person name="Hsiao Y.Y."/>
            <person name="Wu W.L."/>
            <person name="Chen Y.Y."/>
            <person name="Lin Y.F."/>
            <person name="Hsu J.L."/>
            <person name="Li C.Y."/>
            <person name="Wang Z.W."/>
            <person name="Zhao X."/>
            <person name="Zhong W.Y."/>
            <person name="Ma X.K."/>
            <person name="Ma L."/>
            <person name="Huang J."/>
            <person name="Chen G.Z."/>
            <person name="Huang M.Z."/>
            <person name="Huang L."/>
            <person name="Peng D.H."/>
            <person name="Luo Y.B."/>
            <person name="Zou S.Q."/>
            <person name="Chen S.P."/>
            <person name="Lan S."/>
            <person name="Tsai W.C."/>
            <person name="Van de Peer Y."/>
            <person name="Liu Z.J."/>
        </authorList>
    </citation>
    <scope>NUCLEOTIDE SEQUENCE [LARGE SCALE GENOMIC DNA]</scope>
    <source>
        <strain evidence="5">Lor287</strain>
    </source>
</reference>
<keyword evidence="2 3" id="KW-0813">Transport</keyword>
<comment type="function">
    <text evidence="3">Component of the exocyst complex.</text>
</comment>
<dbReference type="AlphaFoldDB" id="A0AAP0FXC7"/>
<comment type="similarity">
    <text evidence="1 3">Belongs to the EXO70 family.</text>
</comment>
<dbReference type="GO" id="GO:0000145">
    <property type="term" value="C:exocyst"/>
    <property type="evidence" value="ECO:0007669"/>
    <property type="project" value="InterPro"/>
</dbReference>
<evidence type="ECO:0000313" key="5">
    <source>
        <dbReference type="EMBL" id="KAK8921891.1"/>
    </source>
</evidence>
<dbReference type="Proteomes" id="UP001418222">
    <property type="component" value="Unassembled WGS sequence"/>
</dbReference>
<dbReference type="SUPFAM" id="SSF74788">
    <property type="entry name" value="Cullin repeat-like"/>
    <property type="match status" value="1"/>
</dbReference>
<keyword evidence="6" id="KW-1185">Reference proteome</keyword>
<name>A0AAP0FXC7_9ASPA</name>
<sequence length="585" mass="66105">MEGSDCTDAPPPPSAAEELDAAEKLILRWDPERSPPSNGMLFDGPNRAEAELYLRAVGVIRRPGTIQIAMVRLEDEFRHILVSRANPMDTIVDLNSLSLPCSRSGELKPRPDLPESVGKDDSLGRRISEGSNIREIDIFPTDAIHDLRSIADRMISAGYSGECFHVFSTVRKSAMELCLRNLNIERLSIGDVQRLDWQALESKIGRWIRAARVCVRIIFPGERRLCDLIFDTLAGDDSPFVDTVKTAAAQLLSFVDAISIIRRAPEKLFKFLDLHDALAELLPDFAIIFQSSALESINAQVSDIIARLAEAVRGILSEFENAILRDRSKIPVPGGTIHPLTRYVMNYTNLISDYRKTLLQLILSNPPATHPLFEVHFPEPSKQSPLASHLFWILFLLQFSIENTAQLYKDPALSHLFLMNNLHYIVQKVKSSPVLLEMIGDDYLKKLTAKYRQLATSYERSTWMKILNFLREEGLHVGGSFSSSSISKSTLRDRFKSFNGGFEEVHRAQATWLVPDPRLREELRISISAKLLPAYRSFLGRFRQHIESERHSEMYIKYSVEDLEMALSDFLEGCSPPSLGSRKSH</sequence>
<evidence type="ECO:0000256" key="2">
    <source>
        <dbReference type="ARBA" id="ARBA00022448"/>
    </source>
</evidence>
<organism evidence="5 6">
    <name type="scientific">Platanthera zijinensis</name>
    <dbReference type="NCBI Taxonomy" id="2320716"/>
    <lineage>
        <taxon>Eukaryota</taxon>
        <taxon>Viridiplantae</taxon>
        <taxon>Streptophyta</taxon>
        <taxon>Embryophyta</taxon>
        <taxon>Tracheophyta</taxon>
        <taxon>Spermatophyta</taxon>
        <taxon>Magnoliopsida</taxon>
        <taxon>Liliopsida</taxon>
        <taxon>Asparagales</taxon>
        <taxon>Orchidaceae</taxon>
        <taxon>Orchidoideae</taxon>
        <taxon>Orchideae</taxon>
        <taxon>Orchidinae</taxon>
        <taxon>Platanthera</taxon>
    </lineage>
</organism>
<feature type="domain" description="Exocyst complex subunit Exo70 C-terminal" evidence="4">
    <location>
        <begin position="206"/>
        <end position="569"/>
    </location>
</feature>
<protein>
    <recommendedName>
        <fullName evidence="3">Exocyst subunit Exo70 family protein</fullName>
    </recommendedName>
</protein>
<proteinExistence type="inferred from homology"/>
<evidence type="ECO:0000256" key="1">
    <source>
        <dbReference type="ARBA" id="ARBA00006756"/>
    </source>
</evidence>
<accession>A0AAP0FXC7</accession>
<keyword evidence="3" id="KW-0268">Exocytosis</keyword>
<dbReference type="InterPro" id="IPR046364">
    <property type="entry name" value="Exo70_C"/>
</dbReference>
<dbReference type="Pfam" id="PF03081">
    <property type="entry name" value="Exo70_C"/>
    <property type="match status" value="1"/>
</dbReference>
<dbReference type="InterPro" id="IPR016159">
    <property type="entry name" value="Cullin_repeat-like_dom_sf"/>
</dbReference>
<gene>
    <name evidence="5" type="ORF">KSP39_PZI020526</name>
</gene>
<evidence type="ECO:0000313" key="6">
    <source>
        <dbReference type="Proteomes" id="UP001418222"/>
    </source>
</evidence>
<dbReference type="GO" id="GO:0005546">
    <property type="term" value="F:phosphatidylinositol-4,5-bisphosphate binding"/>
    <property type="evidence" value="ECO:0007669"/>
    <property type="project" value="InterPro"/>
</dbReference>
<dbReference type="GO" id="GO:0006887">
    <property type="term" value="P:exocytosis"/>
    <property type="evidence" value="ECO:0007669"/>
    <property type="project" value="UniProtKB-KW"/>
</dbReference>
<evidence type="ECO:0000256" key="3">
    <source>
        <dbReference type="RuleBase" id="RU365026"/>
    </source>
</evidence>
<dbReference type="GO" id="GO:0015031">
    <property type="term" value="P:protein transport"/>
    <property type="evidence" value="ECO:0007669"/>
    <property type="project" value="UniProtKB-KW"/>
</dbReference>
<comment type="caution">
    <text evidence="5">The sequence shown here is derived from an EMBL/GenBank/DDBJ whole genome shotgun (WGS) entry which is preliminary data.</text>
</comment>
<dbReference type="Gene3D" id="1.20.1280.170">
    <property type="entry name" value="Exocyst complex component Exo70"/>
    <property type="match status" value="1"/>
</dbReference>
<dbReference type="PANTHER" id="PTHR12542">
    <property type="entry name" value="EXOCYST COMPLEX PROTEIN EXO70"/>
    <property type="match status" value="1"/>
</dbReference>
<keyword evidence="3" id="KW-0653">Protein transport</keyword>
<dbReference type="InterPro" id="IPR004140">
    <property type="entry name" value="Exo70"/>
</dbReference>